<comment type="caution">
    <text evidence="1">The sequence shown here is derived from an EMBL/GenBank/DDBJ whole genome shotgun (WGS) entry which is preliminary data.</text>
</comment>
<protein>
    <recommendedName>
        <fullName evidence="3">Transposase</fullName>
    </recommendedName>
</protein>
<proteinExistence type="predicted"/>
<gene>
    <name evidence="1" type="ORF">CPB84DRAFT_1680201</name>
</gene>
<reference evidence="1" key="1">
    <citation type="submission" date="2020-11" db="EMBL/GenBank/DDBJ databases">
        <authorList>
            <consortium name="DOE Joint Genome Institute"/>
            <person name="Ahrendt S."/>
            <person name="Riley R."/>
            <person name="Andreopoulos W."/>
            <person name="LaButti K."/>
            <person name="Pangilinan J."/>
            <person name="Ruiz-duenas F.J."/>
            <person name="Barrasa J.M."/>
            <person name="Sanchez-Garcia M."/>
            <person name="Camarero S."/>
            <person name="Miyauchi S."/>
            <person name="Serrano A."/>
            <person name="Linde D."/>
            <person name="Babiker R."/>
            <person name="Drula E."/>
            <person name="Ayuso-Fernandez I."/>
            <person name="Pacheco R."/>
            <person name="Padilla G."/>
            <person name="Ferreira P."/>
            <person name="Barriuso J."/>
            <person name="Kellner H."/>
            <person name="Castanera R."/>
            <person name="Alfaro M."/>
            <person name="Ramirez L."/>
            <person name="Pisabarro A.G."/>
            <person name="Kuo A."/>
            <person name="Tritt A."/>
            <person name="Lipzen A."/>
            <person name="He G."/>
            <person name="Yan M."/>
            <person name="Ng V."/>
            <person name="Cullen D."/>
            <person name="Martin F."/>
            <person name="Rosso M.-N."/>
            <person name="Henrissat B."/>
            <person name="Hibbett D."/>
            <person name="Martinez A.T."/>
            <person name="Grigoriev I.V."/>
        </authorList>
    </citation>
    <scope>NUCLEOTIDE SEQUENCE</scope>
    <source>
        <strain evidence="1">AH 44721</strain>
    </source>
</reference>
<organism evidence="1 2">
    <name type="scientific">Gymnopilus junonius</name>
    <name type="common">Spectacular rustgill mushroom</name>
    <name type="synonym">Gymnopilus spectabilis subsp. junonius</name>
    <dbReference type="NCBI Taxonomy" id="109634"/>
    <lineage>
        <taxon>Eukaryota</taxon>
        <taxon>Fungi</taxon>
        <taxon>Dikarya</taxon>
        <taxon>Basidiomycota</taxon>
        <taxon>Agaricomycotina</taxon>
        <taxon>Agaricomycetes</taxon>
        <taxon>Agaricomycetidae</taxon>
        <taxon>Agaricales</taxon>
        <taxon>Agaricineae</taxon>
        <taxon>Hymenogastraceae</taxon>
        <taxon>Gymnopilus</taxon>
    </lineage>
</organism>
<evidence type="ECO:0000313" key="1">
    <source>
        <dbReference type="EMBL" id="KAF8900876.1"/>
    </source>
</evidence>
<sequence length="112" mass="12338">KRVVCLSIMLQSTNRHCNALQSIIGIFLHSCNTPETVCELLAHIGLSVSTTSINDTVKSLSKQAGNVMQKLGRTFLTLYAYDNLDIDLKHSVALVERPQDTLIHLTTGTMLL</sequence>
<dbReference type="EMBL" id="JADNYJ010000045">
    <property type="protein sequence ID" value="KAF8900876.1"/>
    <property type="molecule type" value="Genomic_DNA"/>
</dbReference>
<keyword evidence="2" id="KW-1185">Reference proteome</keyword>
<dbReference type="AlphaFoldDB" id="A0A9P5NNI5"/>
<dbReference type="OrthoDB" id="4743193at2759"/>
<accession>A0A9P5NNI5</accession>
<feature type="non-terminal residue" evidence="1">
    <location>
        <position position="1"/>
    </location>
</feature>
<evidence type="ECO:0000313" key="2">
    <source>
        <dbReference type="Proteomes" id="UP000724874"/>
    </source>
</evidence>
<name>A0A9P5NNI5_GYMJU</name>
<evidence type="ECO:0008006" key="3">
    <source>
        <dbReference type="Google" id="ProtNLM"/>
    </source>
</evidence>
<dbReference type="Proteomes" id="UP000724874">
    <property type="component" value="Unassembled WGS sequence"/>
</dbReference>